<accession>A0ABQ0L4W6</accession>
<proteinExistence type="predicted"/>
<evidence type="ECO:0000256" key="1">
    <source>
        <dbReference type="SAM" id="MobiDB-lite"/>
    </source>
</evidence>
<feature type="compositionally biased region" description="Polar residues" evidence="1">
    <location>
        <begin position="1"/>
        <end position="12"/>
    </location>
</feature>
<feature type="compositionally biased region" description="Basic and acidic residues" evidence="1">
    <location>
        <begin position="273"/>
        <end position="286"/>
    </location>
</feature>
<sequence>MSLSPISPTETATADWPLGDHDYDHDALSPPAEQHEQAQHDLEGLELEYFSDEPDEEWKATRKEMIAETLQPLIAETKDRLERVLQNVRGMGLEMDKEEMERMNAHYVGVFHECIAGVKALAKEELQVALKREMLQRRIRRNLPVPMMAVQIDLMDDDLMSPSTEREQTLVEQDEEEHEHEHDLINHLDIEQEQAATLRAATHSPGLEKVEETFQSLIDIDFVPPDNSAAPPPEPEPEPEPDAQALTITLTRLPPEIPEGERVWTSASSAAKQHQERIKQQRDALRAEALGPPAPPPKRWVSASDVAQRRRMITG</sequence>
<evidence type="ECO:0000313" key="3">
    <source>
        <dbReference type="Proteomes" id="UP000815677"/>
    </source>
</evidence>
<gene>
    <name evidence="2" type="ORF">MCHLO_03740</name>
</gene>
<feature type="region of interest" description="Disordered" evidence="1">
    <location>
        <begin position="1"/>
        <end position="39"/>
    </location>
</feature>
<feature type="compositionally biased region" description="Basic and acidic residues" evidence="1">
    <location>
        <begin position="18"/>
        <end position="39"/>
    </location>
</feature>
<organism evidence="2 3">
    <name type="scientific">Mycena chlorophos</name>
    <name type="common">Agaric fungus</name>
    <name type="synonym">Agaricus chlorophos</name>
    <dbReference type="NCBI Taxonomy" id="658473"/>
    <lineage>
        <taxon>Eukaryota</taxon>
        <taxon>Fungi</taxon>
        <taxon>Dikarya</taxon>
        <taxon>Basidiomycota</taxon>
        <taxon>Agaricomycotina</taxon>
        <taxon>Agaricomycetes</taxon>
        <taxon>Agaricomycetidae</taxon>
        <taxon>Agaricales</taxon>
        <taxon>Marasmiineae</taxon>
        <taxon>Mycenaceae</taxon>
        <taxon>Mycena</taxon>
    </lineage>
</organism>
<keyword evidence="3" id="KW-1185">Reference proteome</keyword>
<dbReference type="EMBL" id="DF842145">
    <property type="protein sequence ID" value="GAT46202.1"/>
    <property type="molecule type" value="Genomic_DNA"/>
</dbReference>
<reference evidence="2" key="1">
    <citation type="submission" date="2014-09" db="EMBL/GenBank/DDBJ databases">
        <title>Genome sequence of the luminous mushroom Mycena chlorophos for searching fungal bioluminescence genes.</title>
        <authorList>
            <person name="Tanaka Y."/>
            <person name="Kasuga D."/>
            <person name="Oba Y."/>
            <person name="Hase S."/>
            <person name="Sato K."/>
            <person name="Oba Y."/>
            <person name="Sakakibara Y."/>
        </authorList>
    </citation>
    <scope>NUCLEOTIDE SEQUENCE</scope>
</reference>
<protein>
    <submittedName>
        <fullName evidence="2">Uncharacterized protein</fullName>
    </submittedName>
</protein>
<evidence type="ECO:0000313" key="2">
    <source>
        <dbReference type="EMBL" id="GAT46202.1"/>
    </source>
</evidence>
<name>A0ABQ0L4W6_MYCCL</name>
<feature type="region of interest" description="Disordered" evidence="1">
    <location>
        <begin position="222"/>
        <end position="241"/>
    </location>
</feature>
<feature type="region of interest" description="Disordered" evidence="1">
    <location>
        <begin position="253"/>
        <end position="315"/>
    </location>
</feature>
<dbReference type="Proteomes" id="UP000815677">
    <property type="component" value="Unassembled WGS sequence"/>
</dbReference>